<keyword evidence="6" id="KW-1185">Reference proteome</keyword>
<dbReference type="GO" id="GO:0003677">
    <property type="term" value="F:DNA binding"/>
    <property type="evidence" value="ECO:0007669"/>
    <property type="project" value="UniProtKB-KW"/>
</dbReference>
<accession>A0A6G9Y6L7</accession>
<dbReference type="Gene3D" id="1.10.10.10">
    <property type="entry name" value="Winged helix-like DNA-binding domain superfamily/Winged helix DNA-binding domain"/>
    <property type="match status" value="1"/>
</dbReference>
<name>A0A6G9Y6L7_9NOCA</name>
<dbReference type="PANTHER" id="PTHR33204">
    <property type="entry name" value="TRANSCRIPTIONAL REGULATOR, MARR FAMILY"/>
    <property type="match status" value="1"/>
</dbReference>
<keyword evidence="2" id="KW-0238">DNA-binding</keyword>
<dbReference type="KEGG" id="nah:F5544_03895"/>
<dbReference type="PROSITE" id="PS51118">
    <property type="entry name" value="HTH_HXLR"/>
    <property type="match status" value="1"/>
</dbReference>
<dbReference type="InterPro" id="IPR002577">
    <property type="entry name" value="HTH_HxlR"/>
</dbReference>
<evidence type="ECO:0000313" key="6">
    <source>
        <dbReference type="Proteomes" id="UP000503540"/>
    </source>
</evidence>
<reference evidence="5 6" key="1">
    <citation type="journal article" date="2019" name="ACS Chem. Biol.">
        <title>Identification and Mobilization of a Cryptic Antibiotic Biosynthesis Gene Locus from a Human-Pathogenic Nocardia Isolate.</title>
        <authorList>
            <person name="Herisse M."/>
            <person name="Ishida K."/>
            <person name="Porter J.L."/>
            <person name="Howden B."/>
            <person name="Hertweck C."/>
            <person name="Stinear T.P."/>
            <person name="Pidot S.J."/>
        </authorList>
    </citation>
    <scope>NUCLEOTIDE SEQUENCE [LARGE SCALE GENOMIC DNA]</scope>
    <source>
        <strain evidence="5 6">AUSMDU00012717</strain>
    </source>
</reference>
<evidence type="ECO:0000259" key="4">
    <source>
        <dbReference type="PROSITE" id="PS51118"/>
    </source>
</evidence>
<keyword evidence="1" id="KW-0805">Transcription regulation</keyword>
<dbReference type="EMBL" id="CP046172">
    <property type="protein sequence ID" value="QIS08693.1"/>
    <property type="molecule type" value="Genomic_DNA"/>
</dbReference>
<dbReference type="SUPFAM" id="SSF46785">
    <property type="entry name" value="Winged helix' DNA-binding domain"/>
    <property type="match status" value="1"/>
</dbReference>
<sequence>MPRQPFGDIACSIARATGIIGERWTPLIVRDLFAGMTRFEDLRRDLGIATNVLSTRLETLERNGIVERREYRSAPVRHEYVLTAKGYDLYPIIAAIVAWGDKWAAPDGPPALVTHTDCGRHTSARMVCAECGGELNHENTYATVGPGARPGPGTALIGEFLTDPRNSSTTRT</sequence>
<keyword evidence="3" id="KW-0804">Transcription</keyword>
<dbReference type="Proteomes" id="UP000503540">
    <property type="component" value="Chromosome"/>
</dbReference>
<dbReference type="InterPro" id="IPR036390">
    <property type="entry name" value="WH_DNA-bd_sf"/>
</dbReference>
<gene>
    <name evidence="5" type="ORF">F5544_03895</name>
</gene>
<evidence type="ECO:0000256" key="1">
    <source>
        <dbReference type="ARBA" id="ARBA00023015"/>
    </source>
</evidence>
<dbReference type="PANTHER" id="PTHR33204:SF18">
    <property type="entry name" value="TRANSCRIPTIONAL REGULATORY PROTEIN"/>
    <property type="match status" value="1"/>
</dbReference>
<proteinExistence type="predicted"/>
<feature type="domain" description="HTH hxlR-type" evidence="4">
    <location>
        <begin position="11"/>
        <end position="108"/>
    </location>
</feature>
<evidence type="ECO:0000256" key="2">
    <source>
        <dbReference type="ARBA" id="ARBA00023125"/>
    </source>
</evidence>
<dbReference type="AlphaFoldDB" id="A0A6G9Y6L7"/>
<dbReference type="Pfam" id="PF01638">
    <property type="entry name" value="HxlR"/>
    <property type="match status" value="1"/>
</dbReference>
<dbReference type="InterPro" id="IPR036388">
    <property type="entry name" value="WH-like_DNA-bd_sf"/>
</dbReference>
<evidence type="ECO:0000256" key="3">
    <source>
        <dbReference type="ARBA" id="ARBA00023163"/>
    </source>
</evidence>
<dbReference type="RefSeq" id="WP_167471896.1">
    <property type="nucleotide sequence ID" value="NZ_CP046172.1"/>
</dbReference>
<evidence type="ECO:0000313" key="5">
    <source>
        <dbReference type="EMBL" id="QIS08693.1"/>
    </source>
</evidence>
<organism evidence="5 6">
    <name type="scientific">Nocardia arthritidis</name>
    <dbReference type="NCBI Taxonomy" id="228602"/>
    <lineage>
        <taxon>Bacteria</taxon>
        <taxon>Bacillati</taxon>
        <taxon>Actinomycetota</taxon>
        <taxon>Actinomycetes</taxon>
        <taxon>Mycobacteriales</taxon>
        <taxon>Nocardiaceae</taxon>
        <taxon>Nocardia</taxon>
    </lineage>
</organism>
<protein>
    <submittedName>
        <fullName evidence="5">Transcriptional regulator</fullName>
    </submittedName>
</protein>